<evidence type="ECO:0000313" key="1">
    <source>
        <dbReference type="EMBL" id="MFE1355230.1"/>
    </source>
</evidence>
<dbReference type="Proteomes" id="UP001599542">
    <property type="component" value="Unassembled WGS sequence"/>
</dbReference>
<reference evidence="1 2" key="1">
    <citation type="submission" date="2024-09" db="EMBL/GenBank/DDBJ databases">
        <title>The Natural Products Discovery Center: Release of the First 8490 Sequenced Strains for Exploring Actinobacteria Biosynthetic Diversity.</title>
        <authorList>
            <person name="Kalkreuter E."/>
            <person name="Kautsar S.A."/>
            <person name="Yang D."/>
            <person name="Bader C.D."/>
            <person name="Teijaro C.N."/>
            <person name="Fluegel L."/>
            <person name="Davis C.M."/>
            <person name="Simpson J.R."/>
            <person name="Lauterbach L."/>
            <person name="Steele A.D."/>
            <person name="Gui C."/>
            <person name="Meng S."/>
            <person name="Li G."/>
            <person name="Viehrig K."/>
            <person name="Ye F."/>
            <person name="Su P."/>
            <person name="Kiefer A.F."/>
            <person name="Nichols A."/>
            <person name="Cepeda A.J."/>
            <person name="Yan W."/>
            <person name="Fan B."/>
            <person name="Jiang Y."/>
            <person name="Adhikari A."/>
            <person name="Zheng C.-J."/>
            <person name="Schuster L."/>
            <person name="Cowan T.M."/>
            <person name="Smanski M.J."/>
            <person name="Chevrette M.G."/>
            <person name="De Carvalho L.P.S."/>
            <person name="Shen B."/>
        </authorList>
    </citation>
    <scope>NUCLEOTIDE SEQUENCE [LARGE SCALE GENOMIC DNA]</scope>
    <source>
        <strain evidence="1 2">NPDC058753</strain>
    </source>
</reference>
<dbReference type="RefSeq" id="WP_380325685.1">
    <property type="nucleotide sequence ID" value="NZ_JBHYPW010000030.1"/>
</dbReference>
<keyword evidence="2" id="KW-1185">Reference proteome</keyword>
<comment type="caution">
    <text evidence="1">The sequence shown here is derived from an EMBL/GenBank/DDBJ whole genome shotgun (WGS) entry which is preliminary data.</text>
</comment>
<protein>
    <submittedName>
        <fullName evidence="1">Uncharacterized protein</fullName>
    </submittedName>
</protein>
<gene>
    <name evidence="1" type="ORF">ACFW6T_24890</name>
</gene>
<name>A0ABW6GR35_9ACTN</name>
<accession>A0ABW6GR35</accession>
<proteinExistence type="predicted"/>
<organism evidence="1 2">
    <name type="scientific">Kitasatospora phosalacinea</name>
    <dbReference type="NCBI Taxonomy" id="2065"/>
    <lineage>
        <taxon>Bacteria</taxon>
        <taxon>Bacillati</taxon>
        <taxon>Actinomycetota</taxon>
        <taxon>Actinomycetes</taxon>
        <taxon>Kitasatosporales</taxon>
        <taxon>Streptomycetaceae</taxon>
        <taxon>Kitasatospora</taxon>
    </lineage>
</organism>
<evidence type="ECO:0000313" key="2">
    <source>
        <dbReference type="Proteomes" id="UP001599542"/>
    </source>
</evidence>
<dbReference type="EMBL" id="JBHYPX010000057">
    <property type="protein sequence ID" value="MFE1355230.1"/>
    <property type="molecule type" value="Genomic_DNA"/>
</dbReference>
<sequence length="122" mass="13693">MPDRWDDFPGPYRRLLPRVLRRVVLDGSGPHPAVVASRLPAVDPGGRPERAAVDRWLERRPVVRSGRHDACGATPAELAQWLLTLDPDFLGAHRLQEVGRIAWSRARGRPQARGGRWQPGQE</sequence>